<protein>
    <recommendedName>
        <fullName evidence="1">Coproheme decarboxylase</fullName>
        <ecNumber evidence="10">1.3.98.5</ecNumber>
    </recommendedName>
    <alternativeName>
        <fullName evidence="6">Coproheme III oxidative decarboxylase</fullName>
    </alternativeName>
    <alternativeName>
        <fullName evidence="7">Hydrogen peroxide-dependent heme synthase</fullName>
    </alternativeName>
</protein>
<evidence type="ECO:0000256" key="4">
    <source>
        <dbReference type="ARBA" id="ARBA00023004"/>
    </source>
</evidence>
<dbReference type="PANTHER" id="PTHR36843">
    <property type="entry name" value="HEME-DEPENDENT PEROXIDASE YWFI-RELATED"/>
    <property type="match status" value="1"/>
</dbReference>
<keyword evidence="11" id="KW-0560">Oxidoreductase</keyword>
<dbReference type="Gene3D" id="3.30.70.1030">
    <property type="entry name" value="Apc35880, domain 1"/>
    <property type="match status" value="2"/>
</dbReference>
<dbReference type="SUPFAM" id="SSF54909">
    <property type="entry name" value="Dimeric alpha+beta barrel"/>
    <property type="match status" value="1"/>
</dbReference>
<evidence type="ECO:0000313" key="12">
    <source>
        <dbReference type="Proteomes" id="UP000252530"/>
    </source>
</evidence>
<dbReference type="Pfam" id="PF06778">
    <property type="entry name" value="Chlor_dismutase"/>
    <property type="match status" value="1"/>
</dbReference>
<comment type="cofactor">
    <cofactor evidence="9">
        <name>Fe-coproporphyrin III</name>
        <dbReference type="ChEBI" id="CHEBI:68438"/>
    </cofactor>
</comment>
<evidence type="ECO:0000256" key="5">
    <source>
        <dbReference type="ARBA" id="ARBA00023444"/>
    </source>
</evidence>
<dbReference type="GO" id="GO:0046872">
    <property type="term" value="F:metal ion binding"/>
    <property type="evidence" value="ECO:0007669"/>
    <property type="project" value="UniProtKB-KW"/>
</dbReference>
<comment type="pathway">
    <text evidence="5">Porphyrin-containing compound metabolism.</text>
</comment>
<dbReference type="EC" id="1.3.98.5" evidence="10"/>
<dbReference type="EMBL" id="PDCG01000002">
    <property type="protein sequence ID" value="RBP98074.1"/>
    <property type="molecule type" value="Genomic_DNA"/>
</dbReference>
<proteinExistence type="predicted"/>
<keyword evidence="4" id="KW-0408">Iron</keyword>
<sequence length="252" mass="28765">MAEQAAESLEGWYCLHLFWKMDWSRWRKLTDPERESLLQDFRLRLEEFAGLDRQGQGCHYLFKVIGQKADLGLMVLRQDLGELADLTDELGKLPLFDYFDDVLSFLSVTEVGLYGGKPQSERAWAHVDAALHPAVPTEPYICFYPMSKLRLPDANWYTLPYEQRQAYMKDHGLIGRSYAGRVSIILTGAIGLDDHEWGVSLFAQDPLEFKKIVTEMRYIEASSIYGDFPYFLVGQHLDTDALGALLLEGLAS</sequence>
<dbReference type="Proteomes" id="UP000252530">
    <property type="component" value="Unassembled WGS sequence"/>
</dbReference>
<evidence type="ECO:0000256" key="6">
    <source>
        <dbReference type="ARBA" id="ARBA00029882"/>
    </source>
</evidence>
<dbReference type="OrthoDB" id="9773646at2"/>
<evidence type="ECO:0000256" key="9">
    <source>
        <dbReference type="ARBA" id="ARBA00049935"/>
    </source>
</evidence>
<dbReference type="GO" id="GO:0004601">
    <property type="term" value="F:peroxidase activity"/>
    <property type="evidence" value="ECO:0007669"/>
    <property type="project" value="UniProtKB-KW"/>
</dbReference>
<comment type="caution">
    <text evidence="11">The sequence shown here is derived from an EMBL/GenBank/DDBJ whole genome shotgun (WGS) entry which is preliminary data.</text>
</comment>
<dbReference type="GO" id="GO:0020037">
    <property type="term" value="F:heme binding"/>
    <property type="evidence" value="ECO:0007669"/>
    <property type="project" value="InterPro"/>
</dbReference>
<comment type="catalytic activity">
    <reaction evidence="8">
        <text>Fe-coproporphyrin III + 2 H2O2 + 2 H(+) = heme b + 2 CO2 + 4 H2O</text>
        <dbReference type="Rhea" id="RHEA:56516"/>
        <dbReference type="ChEBI" id="CHEBI:15377"/>
        <dbReference type="ChEBI" id="CHEBI:15378"/>
        <dbReference type="ChEBI" id="CHEBI:16240"/>
        <dbReference type="ChEBI" id="CHEBI:16526"/>
        <dbReference type="ChEBI" id="CHEBI:60344"/>
        <dbReference type="ChEBI" id="CHEBI:68438"/>
        <dbReference type="EC" id="1.3.98.5"/>
    </reaction>
    <physiologicalReaction direction="left-to-right" evidence="8">
        <dbReference type="Rhea" id="RHEA:56517"/>
    </physiologicalReaction>
</comment>
<evidence type="ECO:0000256" key="1">
    <source>
        <dbReference type="ARBA" id="ARBA00014413"/>
    </source>
</evidence>
<dbReference type="PANTHER" id="PTHR36843:SF1">
    <property type="entry name" value="COPROHEME DECARBOXYLASE"/>
    <property type="match status" value="1"/>
</dbReference>
<gene>
    <name evidence="11" type="ORF">CRD60_02570</name>
</gene>
<reference evidence="11 12" key="1">
    <citation type="submission" date="2017-10" db="EMBL/GenBank/DDBJ databases">
        <title>Bifidobacterium xylocopum sp. nov. and Bifidobacterium aemilianum sp. nov., from the carpenter bee (Xylocopa violacea) digestive tract.</title>
        <authorList>
            <person name="Alberoni D."/>
            <person name="Baffoni L."/>
            <person name="Di Gioia D."/>
            <person name="Gaggia F."/>
            <person name="Biavati B."/>
        </authorList>
    </citation>
    <scope>NUCLEOTIDE SEQUENCE [LARGE SCALE GENOMIC DNA]</scope>
    <source>
        <strain evidence="11 12">XV10</strain>
    </source>
</reference>
<keyword evidence="11" id="KW-0575">Peroxidase</keyword>
<dbReference type="InterPro" id="IPR010644">
    <property type="entry name" value="ChdC/CLD"/>
</dbReference>
<organism evidence="11 12">
    <name type="scientific">Bifidobacterium aemilianum</name>
    <dbReference type="NCBI Taxonomy" id="2493120"/>
    <lineage>
        <taxon>Bacteria</taxon>
        <taxon>Bacillati</taxon>
        <taxon>Actinomycetota</taxon>
        <taxon>Actinomycetes</taxon>
        <taxon>Bifidobacteriales</taxon>
        <taxon>Bifidobacteriaceae</taxon>
        <taxon>Bifidobacterium</taxon>
    </lineage>
</organism>
<evidence type="ECO:0000256" key="8">
    <source>
        <dbReference type="ARBA" id="ARBA00049896"/>
    </source>
</evidence>
<evidence type="ECO:0000313" key="11">
    <source>
        <dbReference type="EMBL" id="RBP98074.1"/>
    </source>
</evidence>
<keyword evidence="12" id="KW-1185">Reference proteome</keyword>
<dbReference type="InterPro" id="IPR011008">
    <property type="entry name" value="Dimeric_a/b-barrel"/>
</dbReference>
<keyword evidence="2" id="KW-0349">Heme</keyword>
<evidence type="ECO:0000256" key="10">
    <source>
        <dbReference type="ARBA" id="ARBA00050019"/>
    </source>
</evidence>
<dbReference type="NCBIfam" id="NF008913">
    <property type="entry name" value="PRK12276.1"/>
    <property type="match status" value="1"/>
</dbReference>
<dbReference type="RefSeq" id="WP_113859758.1">
    <property type="nucleotide sequence ID" value="NZ_PDCG01000002.1"/>
</dbReference>
<evidence type="ECO:0000256" key="3">
    <source>
        <dbReference type="ARBA" id="ARBA00022723"/>
    </source>
</evidence>
<evidence type="ECO:0000256" key="2">
    <source>
        <dbReference type="ARBA" id="ARBA00022617"/>
    </source>
</evidence>
<evidence type="ECO:0000256" key="7">
    <source>
        <dbReference type="ARBA" id="ARBA00030236"/>
    </source>
</evidence>
<dbReference type="AlphaFoldDB" id="A0A366K8T1"/>
<keyword evidence="3" id="KW-0479">Metal-binding</keyword>
<name>A0A366K8T1_9BIFI</name>
<accession>A0A366K8T1</accession>